<gene>
    <name evidence="3" type="ORF">N7496_011263</name>
</gene>
<accession>A0A9W9REN4</accession>
<dbReference type="RefSeq" id="XP_056550136.1">
    <property type="nucleotide sequence ID" value="XM_056704176.1"/>
</dbReference>
<sequence length="573" mass="65367">MLPGGVTTEFVDDWVAQGLFTTDKILERFPTRRNKYNINTKRVEASFNSVAIEDETGTKHIDERGFIKLLTISNALPKHLMDLGPIVFQSVQYLSIYPFRHEPPAALTLSELTRGLLWLMPYDKGVIFKSWGGGWCEFSPADHRRLIFQSLATERDGYKLPYDADEWRREARRRAYELPDDKIKSTLPELGDPNYDDWGDELYHDLLSVVMTAQPKRNLPLAGEPRDAFRPLASRLHGHEPPRLYEFTIPAPRMRDFVRLMLYHTFGVSESASLMDTCELDQVADCVTRTFVQNSDVGINWPMFDEGCRAAVRELLEIGNLCLIKTEETDVTMQPFLLDALHDVMSSFWTGPSRLEGGVLECMRHPGKLFKPPILAQLNTIFKDDQILWFECFKYFWLHDNQHHLASISELVATIEGSEDRLLILVSGRDTRTQEHYLLGIFIPFPSRDGHRIQPKQEKDWTICSLFQLSPVQSVFEGSLECPAWTLSGEEISFGDPENGVALVLKKGLSQASFTQSVKGPNEPIYKPAPWRGGFSIDLEMDGIEICYEDSSISTEETTDSDRKDCGSETMEY</sequence>
<organism evidence="3 4">
    <name type="scientific">Penicillium cataractarum</name>
    <dbReference type="NCBI Taxonomy" id="2100454"/>
    <lineage>
        <taxon>Eukaryota</taxon>
        <taxon>Fungi</taxon>
        <taxon>Dikarya</taxon>
        <taxon>Ascomycota</taxon>
        <taxon>Pezizomycotina</taxon>
        <taxon>Eurotiomycetes</taxon>
        <taxon>Eurotiomycetidae</taxon>
        <taxon>Eurotiales</taxon>
        <taxon>Aspergillaceae</taxon>
        <taxon>Penicillium</taxon>
    </lineage>
</organism>
<evidence type="ECO:0000313" key="3">
    <source>
        <dbReference type="EMBL" id="KAJ5358850.1"/>
    </source>
</evidence>
<dbReference type="GeneID" id="81443355"/>
<evidence type="ECO:0000259" key="2">
    <source>
        <dbReference type="Pfam" id="PF07534"/>
    </source>
</evidence>
<dbReference type="Pfam" id="PF07534">
    <property type="entry name" value="TLD"/>
    <property type="match status" value="1"/>
</dbReference>
<proteinExistence type="predicted"/>
<dbReference type="EMBL" id="JAPZBS010000009">
    <property type="protein sequence ID" value="KAJ5358850.1"/>
    <property type="molecule type" value="Genomic_DNA"/>
</dbReference>
<protein>
    <recommendedName>
        <fullName evidence="2">TLDc domain-containing protein</fullName>
    </recommendedName>
</protein>
<comment type="caution">
    <text evidence="3">The sequence shown here is derived from an EMBL/GenBank/DDBJ whole genome shotgun (WGS) entry which is preliminary data.</text>
</comment>
<feature type="region of interest" description="Disordered" evidence="1">
    <location>
        <begin position="550"/>
        <end position="573"/>
    </location>
</feature>
<dbReference type="AlphaFoldDB" id="A0A9W9REN4"/>
<evidence type="ECO:0000256" key="1">
    <source>
        <dbReference type="SAM" id="MobiDB-lite"/>
    </source>
</evidence>
<dbReference type="Proteomes" id="UP001147782">
    <property type="component" value="Unassembled WGS sequence"/>
</dbReference>
<evidence type="ECO:0000313" key="4">
    <source>
        <dbReference type="Proteomes" id="UP001147782"/>
    </source>
</evidence>
<dbReference type="InterPro" id="IPR006571">
    <property type="entry name" value="TLDc_dom"/>
</dbReference>
<feature type="domain" description="TLDc" evidence="2">
    <location>
        <begin position="364"/>
        <end position="517"/>
    </location>
</feature>
<reference evidence="3" key="1">
    <citation type="submission" date="2022-11" db="EMBL/GenBank/DDBJ databases">
        <authorList>
            <person name="Petersen C."/>
        </authorList>
    </citation>
    <scope>NUCLEOTIDE SEQUENCE</scope>
    <source>
        <strain evidence="3">IBT 29864</strain>
    </source>
</reference>
<keyword evidence="4" id="KW-1185">Reference proteome</keyword>
<dbReference type="OrthoDB" id="5377405at2759"/>
<reference evidence="3" key="2">
    <citation type="journal article" date="2023" name="IMA Fungus">
        <title>Comparative genomic study of the Penicillium genus elucidates a diverse pangenome and 15 lateral gene transfer events.</title>
        <authorList>
            <person name="Petersen C."/>
            <person name="Sorensen T."/>
            <person name="Nielsen M.R."/>
            <person name="Sondergaard T.E."/>
            <person name="Sorensen J.L."/>
            <person name="Fitzpatrick D.A."/>
            <person name="Frisvad J.C."/>
            <person name="Nielsen K.L."/>
        </authorList>
    </citation>
    <scope>NUCLEOTIDE SEQUENCE</scope>
    <source>
        <strain evidence="3">IBT 29864</strain>
    </source>
</reference>
<name>A0A9W9REN4_9EURO</name>